<sequence length="111" mass="13317">MCDQKLETIEHLLIQSSYSRQVWLEVLSTRALGSFSPSSSDGLRSWWERTLLSWPIVFRKSFRGIILLTLCSLWLERNRRIFHDRSLPERQLLKDIDEERKRWTTVGLLRE</sequence>
<evidence type="ECO:0000313" key="1">
    <source>
        <dbReference type="EMBL" id="KQK20970.1"/>
    </source>
</evidence>
<gene>
    <name evidence="1" type="ORF">BRADI_1g57831v3</name>
</gene>
<dbReference type="Proteomes" id="UP000008810">
    <property type="component" value="Chromosome 1"/>
</dbReference>
<dbReference type="Gramene" id="KQK20970">
    <property type="protein sequence ID" value="KQK20970"/>
    <property type="gene ID" value="BRADI_1g57831v3"/>
</dbReference>
<dbReference type="AlphaFoldDB" id="A0A0Q3S7A0"/>
<name>A0A0Q3S7A0_BRADI</name>
<keyword evidence="3" id="KW-1185">Reference proteome</keyword>
<protein>
    <submittedName>
        <fullName evidence="1 2">Uncharacterized protein</fullName>
    </submittedName>
</protein>
<dbReference type="OrthoDB" id="684339at2759"/>
<reference evidence="1" key="2">
    <citation type="submission" date="2017-06" db="EMBL/GenBank/DDBJ databases">
        <title>WGS assembly of Brachypodium distachyon.</title>
        <authorList>
            <consortium name="The International Brachypodium Initiative"/>
            <person name="Lucas S."/>
            <person name="Harmon-Smith M."/>
            <person name="Lail K."/>
            <person name="Tice H."/>
            <person name="Grimwood J."/>
            <person name="Bruce D."/>
            <person name="Barry K."/>
            <person name="Shu S."/>
            <person name="Lindquist E."/>
            <person name="Wang M."/>
            <person name="Pitluck S."/>
            <person name="Vogel J.P."/>
            <person name="Garvin D.F."/>
            <person name="Mockler T.C."/>
            <person name="Schmutz J."/>
            <person name="Rokhsar D."/>
            <person name="Bevan M.W."/>
        </authorList>
    </citation>
    <scope>NUCLEOTIDE SEQUENCE</scope>
    <source>
        <strain evidence="1">Bd21</strain>
    </source>
</reference>
<reference evidence="2" key="3">
    <citation type="submission" date="2018-08" db="UniProtKB">
        <authorList>
            <consortium name="EnsemblPlants"/>
        </authorList>
    </citation>
    <scope>IDENTIFICATION</scope>
    <source>
        <strain evidence="2">cv. Bd21</strain>
    </source>
</reference>
<evidence type="ECO:0000313" key="3">
    <source>
        <dbReference type="Proteomes" id="UP000008810"/>
    </source>
</evidence>
<dbReference type="EMBL" id="CM000880">
    <property type="protein sequence ID" value="KQK20970.1"/>
    <property type="molecule type" value="Genomic_DNA"/>
</dbReference>
<organism evidence="1">
    <name type="scientific">Brachypodium distachyon</name>
    <name type="common">Purple false brome</name>
    <name type="synonym">Trachynia distachya</name>
    <dbReference type="NCBI Taxonomy" id="15368"/>
    <lineage>
        <taxon>Eukaryota</taxon>
        <taxon>Viridiplantae</taxon>
        <taxon>Streptophyta</taxon>
        <taxon>Embryophyta</taxon>
        <taxon>Tracheophyta</taxon>
        <taxon>Spermatophyta</taxon>
        <taxon>Magnoliopsida</taxon>
        <taxon>Liliopsida</taxon>
        <taxon>Poales</taxon>
        <taxon>Poaceae</taxon>
        <taxon>BOP clade</taxon>
        <taxon>Pooideae</taxon>
        <taxon>Stipodae</taxon>
        <taxon>Brachypodieae</taxon>
        <taxon>Brachypodium</taxon>
    </lineage>
</organism>
<proteinExistence type="predicted"/>
<reference evidence="1 2" key="1">
    <citation type="journal article" date="2010" name="Nature">
        <title>Genome sequencing and analysis of the model grass Brachypodium distachyon.</title>
        <authorList>
            <consortium name="International Brachypodium Initiative"/>
        </authorList>
    </citation>
    <scope>NUCLEOTIDE SEQUENCE [LARGE SCALE GENOMIC DNA]</scope>
    <source>
        <strain evidence="1 2">Bd21</strain>
    </source>
</reference>
<accession>A0A0Q3S7A0</accession>
<dbReference type="InParanoid" id="A0A0Q3S7A0"/>
<dbReference type="EnsemblPlants" id="KQK20970">
    <property type="protein sequence ID" value="KQK20970"/>
    <property type="gene ID" value="BRADI_1g57831v3"/>
</dbReference>
<evidence type="ECO:0000313" key="2">
    <source>
        <dbReference type="EnsemblPlants" id="KQK20970"/>
    </source>
</evidence>